<dbReference type="SUPFAM" id="SSF53098">
    <property type="entry name" value="Ribonuclease H-like"/>
    <property type="match status" value="1"/>
</dbReference>
<evidence type="ECO:0000313" key="3">
    <source>
        <dbReference type="Proteomes" id="UP000053989"/>
    </source>
</evidence>
<feature type="domain" description="HAT C-terminal dimerisation" evidence="1">
    <location>
        <begin position="86"/>
        <end position="165"/>
    </location>
</feature>
<name>A0A0C3A859_9AGAM</name>
<sequence length="211" mass="23836">MAWGGPEEQEAEHAAGNPNMKNWHDVALKIVEDMMQAFWKERPELGTRPNSVSMSEKGCRTNTLASEYNQHHHALIKKSTLGWSAELRLYLSEIAEDVTRDMDIIAWWAKHSSIYPTLSLMAHDICGIPASSVPCECLFSAGGEIATDRCSCLGSDHFEQLQILKHGWCNTIVDRATFNLSQLDEHYLQNFEELYLVDEEFAALDHGLEVV</sequence>
<dbReference type="PANTHER" id="PTHR23272:SF161">
    <property type="entry name" value="ZINC FINGER BED DOMAIN-CONTAINING PROTEIN RICESLEEPER 1-LIKE"/>
    <property type="match status" value="1"/>
</dbReference>
<dbReference type="GO" id="GO:0046983">
    <property type="term" value="F:protein dimerization activity"/>
    <property type="evidence" value="ECO:0007669"/>
    <property type="project" value="InterPro"/>
</dbReference>
<dbReference type="InterPro" id="IPR008906">
    <property type="entry name" value="HATC_C_dom"/>
</dbReference>
<dbReference type="Pfam" id="PF05699">
    <property type="entry name" value="Dimer_Tnp_hAT"/>
    <property type="match status" value="1"/>
</dbReference>
<evidence type="ECO:0000313" key="2">
    <source>
        <dbReference type="EMBL" id="KIM61042.1"/>
    </source>
</evidence>
<protein>
    <recommendedName>
        <fullName evidence="1">HAT C-terminal dimerisation domain-containing protein</fullName>
    </recommendedName>
</protein>
<dbReference type="EMBL" id="KN822056">
    <property type="protein sequence ID" value="KIM61042.1"/>
    <property type="molecule type" value="Genomic_DNA"/>
</dbReference>
<dbReference type="InterPro" id="IPR012337">
    <property type="entry name" value="RNaseH-like_sf"/>
</dbReference>
<reference evidence="2 3" key="1">
    <citation type="submission" date="2014-04" db="EMBL/GenBank/DDBJ databases">
        <authorList>
            <consortium name="DOE Joint Genome Institute"/>
            <person name="Kuo A."/>
            <person name="Kohler A."/>
            <person name="Nagy L.G."/>
            <person name="Floudas D."/>
            <person name="Copeland A."/>
            <person name="Barry K.W."/>
            <person name="Cichocki N."/>
            <person name="Veneault-Fourrey C."/>
            <person name="LaButti K."/>
            <person name="Lindquist E.A."/>
            <person name="Lipzen A."/>
            <person name="Lundell T."/>
            <person name="Morin E."/>
            <person name="Murat C."/>
            <person name="Sun H."/>
            <person name="Tunlid A."/>
            <person name="Henrissat B."/>
            <person name="Grigoriev I.V."/>
            <person name="Hibbett D.S."/>
            <person name="Martin F."/>
            <person name="Nordberg H.P."/>
            <person name="Cantor M.N."/>
            <person name="Hua S.X."/>
        </authorList>
    </citation>
    <scope>NUCLEOTIDE SEQUENCE [LARGE SCALE GENOMIC DNA]</scope>
    <source>
        <strain evidence="2 3">Foug A</strain>
    </source>
</reference>
<accession>A0A0C3A859</accession>
<evidence type="ECO:0000259" key="1">
    <source>
        <dbReference type="Pfam" id="PF05699"/>
    </source>
</evidence>
<keyword evidence="3" id="KW-1185">Reference proteome</keyword>
<dbReference type="InParanoid" id="A0A0C3A859"/>
<reference evidence="3" key="2">
    <citation type="submission" date="2015-01" db="EMBL/GenBank/DDBJ databases">
        <title>Evolutionary Origins and Diversification of the Mycorrhizal Mutualists.</title>
        <authorList>
            <consortium name="DOE Joint Genome Institute"/>
            <consortium name="Mycorrhizal Genomics Consortium"/>
            <person name="Kohler A."/>
            <person name="Kuo A."/>
            <person name="Nagy L.G."/>
            <person name="Floudas D."/>
            <person name="Copeland A."/>
            <person name="Barry K.W."/>
            <person name="Cichocki N."/>
            <person name="Veneault-Fourrey C."/>
            <person name="LaButti K."/>
            <person name="Lindquist E.A."/>
            <person name="Lipzen A."/>
            <person name="Lundell T."/>
            <person name="Morin E."/>
            <person name="Murat C."/>
            <person name="Riley R."/>
            <person name="Ohm R."/>
            <person name="Sun H."/>
            <person name="Tunlid A."/>
            <person name="Henrissat B."/>
            <person name="Grigoriev I.V."/>
            <person name="Hibbett D.S."/>
            <person name="Martin F."/>
        </authorList>
    </citation>
    <scope>NUCLEOTIDE SEQUENCE [LARGE SCALE GENOMIC DNA]</scope>
    <source>
        <strain evidence="3">Foug A</strain>
    </source>
</reference>
<proteinExistence type="predicted"/>
<dbReference type="HOGENOM" id="CLU_009123_9_0_1"/>
<dbReference type="AlphaFoldDB" id="A0A0C3A859"/>
<gene>
    <name evidence="2" type="ORF">SCLCIDRAFT_123051</name>
</gene>
<dbReference type="Proteomes" id="UP000053989">
    <property type="component" value="Unassembled WGS sequence"/>
</dbReference>
<organism evidence="2 3">
    <name type="scientific">Scleroderma citrinum Foug A</name>
    <dbReference type="NCBI Taxonomy" id="1036808"/>
    <lineage>
        <taxon>Eukaryota</taxon>
        <taxon>Fungi</taxon>
        <taxon>Dikarya</taxon>
        <taxon>Basidiomycota</taxon>
        <taxon>Agaricomycotina</taxon>
        <taxon>Agaricomycetes</taxon>
        <taxon>Agaricomycetidae</taxon>
        <taxon>Boletales</taxon>
        <taxon>Sclerodermatineae</taxon>
        <taxon>Sclerodermataceae</taxon>
        <taxon>Scleroderma</taxon>
    </lineage>
</organism>
<dbReference type="OrthoDB" id="3262464at2759"/>
<dbReference type="PANTHER" id="PTHR23272">
    <property type="entry name" value="BED FINGER-RELATED"/>
    <property type="match status" value="1"/>
</dbReference>